<dbReference type="EMBL" id="PYDT01000001">
    <property type="protein sequence ID" value="THU73541.1"/>
    <property type="molecule type" value="Genomic_DNA"/>
</dbReference>
<evidence type="ECO:0008006" key="6">
    <source>
        <dbReference type="Google" id="ProtNLM"/>
    </source>
</evidence>
<name>A0A4S8KEC3_MUSBA</name>
<dbReference type="STRING" id="52838.A0A4S8KEC3"/>
<dbReference type="InterPro" id="IPR014772">
    <property type="entry name" value="Munc13_dom-2"/>
</dbReference>
<dbReference type="Proteomes" id="UP000317650">
    <property type="component" value="Chromosome 4"/>
</dbReference>
<dbReference type="PANTHER" id="PTHR31280:SF1">
    <property type="entry name" value="OS03G0138600 PROTEIN"/>
    <property type="match status" value="1"/>
</dbReference>
<dbReference type="Pfam" id="PF25761">
    <property type="entry name" value="TPR_PATROL1"/>
    <property type="match status" value="1"/>
</dbReference>
<proteinExistence type="predicted"/>
<protein>
    <recommendedName>
        <fullName evidence="6">MHD1 domain-containing protein</fullName>
    </recommendedName>
</protein>
<feature type="compositionally biased region" description="Basic and acidic residues" evidence="1">
    <location>
        <begin position="14"/>
        <end position="26"/>
    </location>
</feature>
<accession>A0A4S8KEC3</accession>
<comment type="caution">
    <text evidence="4">The sequence shown here is derived from an EMBL/GenBank/DDBJ whole genome shotgun (WGS) entry which is preliminary data.</text>
</comment>
<feature type="domain" description="MHD1" evidence="2">
    <location>
        <begin position="550"/>
        <end position="692"/>
    </location>
</feature>
<dbReference type="InterPro" id="IPR008528">
    <property type="entry name" value="unc-13_homologue"/>
</dbReference>
<evidence type="ECO:0000313" key="4">
    <source>
        <dbReference type="EMBL" id="THU73541.1"/>
    </source>
</evidence>
<organism evidence="4 5">
    <name type="scientific">Musa balbisiana</name>
    <name type="common">Banana</name>
    <dbReference type="NCBI Taxonomy" id="52838"/>
    <lineage>
        <taxon>Eukaryota</taxon>
        <taxon>Viridiplantae</taxon>
        <taxon>Streptophyta</taxon>
        <taxon>Embryophyta</taxon>
        <taxon>Tracheophyta</taxon>
        <taxon>Spermatophyta</taxon>
        <taxon>Magnoliopsida</taxon>
        <taxon>Liliopsida</taxon>
        <taxon>Zingiberales</taxon>
        <taxon>Musaceae</taxon>
        <taxon>Musa</taxon>
    </lineage>
</organism>
<dbReference type="PANTHER" id="PTHR31280">
    <property type="entry name" value="PROTEIN UNC-13 HOMOLOG"/>
    <property type="match status" value="1"/>
</dbReference>
<feature type="compositionally biased region" description="Gly residues" evidence="1">
    <location>
        <begin position="84"/>
        <end position="93"/>
    </location>
</feature>
<dbReference type="InterPro" id="IPR057984">
    <property type="entry name" value="PATROL1_C"/>
</dbReference>
<feature type="domain" description="MHD2" evidence="3">
    <location>
        <begin position="834"/>
        <end position="940"/>
    </location>
</feature>
<evidence type="ECO:0000313" key="5">
    <source>
        <dbReference type="Proteomes" id="UP000317650"/>
    </source>
</evidence>
<evidence type="ECO:0000256" key="1">
    <source>
        <dbReference type="SAM" id="MobiDB-lite"/>
    </source>
</evidence>
<evidence type="ECO:0000259" key="2">
    <source>
        <dbReference type="PROSITE" id="PS51258"/>
    </source>
</evidence>
<reference evidence="4 5" key="1">
    <citation type="journal article" date="2019" name="Nat. Plants">
        <title>Genome sequencing of Musa balbisiana reveals subgenome evolution and function divergence in polyploid bananas.</title>
        <authorList>
            <person name="Yao X."/>
        </authorList>
    </citation>
    <scope>NUCLEOTIDE SEQUENCE [LARGE SCALE GENOMIC DNA]</scope>
    <source>
        <strain evidence="5">cv. DH-PKW</strain>
        <tissue evidence="4">Leaves</tissue>
    </source>
</reference>
<feature type="compositionally biased region" description="Low complexity" evidence="1">
    <location>
        <begin position="1"/>
        <end position="13"/>
    </location>
</feature>
<dbReference type="PROSITE" id="PS51258">
    <property type="entry name" value="MHD1"/>
    <property type="match status" value="1"/>
</dbReference>
<feature type="region of interest" description="Disordered" evidence="1">
    <location>
        <begin position="78"/>
        <end position="103"/>
    </location>
</feature>
<feature type="region of interest" description="Disordered" evidence="1">
    <location>
        <begin position="1"/>
        <end position="28"/>
    </location>
</feature>
<dbReference type="InterPro" id="IPR014770">
    <property type="entry name" value="Munc13_1"/>
</dbReference>
<dbReference type="AlphaFoldDB" id="A0A4S8KEC3"/>
<gene>
    <name evidence="4" type="ORF">C4D60_Mb04t23950</name>
</gene>
<sequence>MGRHPSLSSSISRSDTDPDPDYHAELDCPFGRLDTLGRSDLRETVYELFFMSCRSSPGFGGGSRSPLNYLPSSSSSPWSAAAFDGGGGSGGEGSPKWGPGMSVPNSRIKKVLGLKARRSSPMRTGMTRGLNSPGKLKRPMTSAEIMRLQMRVTEQSDHRLRKTLMRTLVGQMGRRAETIILPLELLRQLKPSEFNDAREYHQWQRRQLKILEATLLLYPSLPVDRQNPAAIRLLEIVRAGEIKPIDTSKNSEVMRNLCNSVIALAWRSSGGASTEVCHWADGYPLNVHLYLALLHSIFDLREETVVLDEVDELIELMKKTWPSLGINRMIHNVCFAWLFFKHYIETGQNEPDLMCAAVTMLTEVANDAKKPDLEAYYVRLLSSVLVVMQRWAERRVLDYHECFDKETTASMEHILSLAVSTAKIIGEDLSNSGLVFVIHDGEVGMNPSGNRVDFYIKSSIRSAFTKILENGAALDESMTIKADDEPRNILVQLASDTEELAVFEKEAFSPVLRKWHPFPTAAAMVAIHSCFGIVLKQYLAKVTSLTTELVRVLQSAGKLEKLLVQMLMEDSADCEDGGKEIVRQMVAYEVDSVVADLLKNWMEERLRIGKEFLNRAKETETWMPRSKKEPYAQSAVDLMKLAKVTVDEFFEIPLGVRDAMVQDLADGLQTIFQEYTEFIAACGIKQRYVPSLPPLTRCNQDSKFIKLWKKTACRAGAGLLHGEDGPINTGHQRPSTSRGTQRLYIRLNTLHFLIANLHALDKSLAFFSRGSPSPSPRLGSSNRRFSATSSHFDPVLSSAQYAIQYVSEVAAYRLIFLDSRHLFYDGLYVHSVAEARMRPGLRILKHNLTLLASIVTERAHPLVLKEVMKASFEAFLMVLLAGGSERAFAREDYETVLEDFRGLKRVFSTCGEEEVGREGEVVEGIVTLMGLPTERLIEDFSIAACEASGVSVTGVSGDGVAVGTKVPMPPTTGRWNRADPNTVLRVLCHRDDEMANQFLKRTFDLAKRR</sequence>
<dbReference type="PROSITE" id="PS51259">
    <property type="entry name" value="MHD2"/>
    <property type="match status" value="1"/>
</dbReference>
<keyword evidence="5" id="KW-1185">Reference proteome</keyword>
<evidence type="ECO:0000259" key="3">
    <source>
        <dbReference type="PROSITE" id="PS51259"/>
    </source>
</evidence>
<feature type="region of interest" description="Disordered" evidence="1">
    <location>
        <begin position="116"/>
        <end position="137"/>
    </location>
</feature>